<reference evidence="2" key="1">
    <citation type="journal article" date="2023" name="Mol. Phylogenet. Evol.">
        <title>Genome-scale phylogeny and comparative genomics of the fungal order Sordariales.</title>
        <authorList>
            <person name="Hensen N."/>
            <person name="Bonometti L."/>
            <person name="Westerberg I."/>
            <person name="Brannstrom I.O."/>
            <person name="Guillou S."/>
            <person name="Cros-Aarteil S."/>
            <person name="Calhoun S."/>
            <person name="Haridas S."/>
            <person name="Kuo A."/>
            <person name="Mondo S."/>
            <person name="Pangilinan J."/>
            <person name="Riley R."/>
            <person name="LaButti K."/>
            <person name="Andreopoulos B."/>
            <person name="Lipzen A."/>
            <person name="Chen C."/>
            <person name="Yan M."/>
            <person name="Daum C."/>
            <person name="Ng V."/>
            <person name="Clum A."/>
            <person name="Steindorff A."/>
            <person name="Ohm R.A."/>
            <person name="Martin F."/>
            <person name="Silar P."/>
            <person name="Natvig D.O."/>
            <person name="Lalanne C."/>
            <person name="Gautier V."/>
            <person name="Ament-Velasquez S.L."/>
            <person name="Kruys A."/>
            <person name="Hutchinson M.I."/>
            <person name="Powell A.J."/>
            <person name="Barry K."/>
            <person name="Miller A.N."/>
            <person name="Grigoriev I.V."/>
            <person name="Debuchy R."/>
            <person name="Gladieux P."/>
            <person name="Hiltunen Thoren M."/>
            <person name="Johannesson H."/>
        </authorList>
    </citation>
    <scope>NUCLEOTIDE SEQUENCE</scope>
    <source>
        <strain evidence="2">CBS 168.71</strain>
    </source>
</reference>
<evidence type="ECO:0000313" key="3">
    <source>
        <dbReference type="Proteomes" id="UP001278766"/>
    </source>
</evidence>
<dbReference type="GeneID" id="87845296"/>
<evidence type="ECO:0000259" key="1">
    <source>
        <dbReference type="Pfam" id="PF24864"/>
    </source>
</evidence>
<gene>
    <name evidence="2" type="ORF">B0H64DRAFT_50422</name>
</gene>
<dbReference type="AlphaFoldDB" id="A0AAE0LMU4"/>
<dbReference type="InterPro" id="IPR056632">
    <property type="entry name" value="DUF7730"/>
</dbReference>
<dbReference type="RefSeq" id="XP_062654502.1">
    <property type="nucleotide sequence ID" value="XM_062808348.1"/>
</dbReference>
<dbReference type="Proteomes" id="UP001278766">
    <property type="component" value="Unassembled WGS sequence"/>
</dbReference>
<accession>A0AAE0LMU4</accession>
<sequence length="463" mass="52345">MVAISTYFRWSSAFFCPSGAGIFGGCEAGGEEIRASHSVTYLPCRRNELGHILVTRSVRLPVLLPNTIMSRVRPLLSTTITIPDPFTVSPTMPFPDPPLPALPSTAEFIPEEWRPSQQTQSHYFDLPLELRHLILRTAFGDRTIHIDLRSRNSLHPQPLHTDPCPPDRLWMWYSCFCYKRQRDGGHAGANTHFHALFADGCWAGGKRCCTPDQRDLLPEEGRIGVMGFLLSCKRACDEGLSILYATNTISVHREPFIYGLLQQGIVPDAPRLTGSAMQLVRSLQMRSPLVLRSASNEERSPREIKNHTVVLEELRLLPRAFPNLRRLEWIPARGVYTRAERMGLQAVEEIEDLLLRPLLTASAMMPALRELVVPLPFNLFVLATALERYRPKPKVDFQGQKLGSIRMWYPFTVRPGTPGPDGGGFWLVFGENQAREQEFDKRFIIKTGPLRHVYAEEEPSTLG</sequence>
<reference evidence="2" key="2">
    <citation type="submission" date="2023-06" db="EMBL/GenBank/DDBJ databases">
        <authorList>
            <consortium name="Lawrence Berkeley National Laboratory"/>
            <person name="Haridas S."/>
            <person name="Hensen N."/>
            <person name="Bonometti L."/>
            <person name="Westerberg I."/>
            <person name="Brannstrom I.O."/>
            <person name="Guillou S."/>
            <person name="Cros-Aarteil S."/>
            <person name="Calhoun S."/>
            <person name="Kuo A."/>
            <person name="Mondo S."/>
            <person name="Pangilinan J."/>
            <person name="Riley R."/>
            <person name="Labutti K."/>
            <person name="Andreopoulos B."/>
            <person name="Lipzen A."/>
            <person name="Chen C."/>
            <person name="Yanf M."/>
            <person name="Daum C."/>
            <person name="Ng V."/>
            <person name="Clum A."/>
            <person name="Steindorff A."/>
            <person name="Ohm R."/>
            <person name="Martin F."/>
            <person name="Silar P."/>
            <person name="Natvig D."/>
            <person name="Lalanne C."/>
            <person name="Gautier V."/>
            <person name="Ament-Velasquez S.L."/>
            <person name="Kruys A."/>
            <person name="Hutchinson M.I."/>
            <person name="Powell A.J."/>
            <person name="Barry K."/>
            <person name="Miller A.N."/>
            <person name="Grigoriev I.V."/>
            <person name="Debuchy R."/>
            <person name="Gladieux P."/>
            <person name="Thoren M.H."/>
            <person name="Johannesson H."/>
        </authorList>
    </citation>
    <scope>NUCLEOTIDE SEQUENCE</scope>
    <source>
        <strain evidence="2">CBS 168.71</strain>
    </source>
</reference>
<dbReference type="PANTHER" id="PTHR38790">
    <property type="entry name" value="2EXR DOMAIN-CONTAINING PROTEIN-RELATED"/>
    <property type="match status" value="1"/>
</dbReference>
<feature type="domain" description="DUF7730" evidence="1">
    <location>
        <begin position="117"/>
        <end position="296"/>
    </location>
</feature>
<keyword evidence="3" id="KW-1185">Reference proteome</keyword>
<comment type="caution">
    <text evidence="2">The sequence shown here is derived from an EMBL/GenBank/DDBJ whole genome shotgun (WGS) entry which is preliminary data.</text>
</comment>
<organism evidence="2 3">
    <name type="scientific">Chaetomium fimeti</name>
    <dbReference type="NCBI Taxonomy" id="1854472"/>
    <lineage>
        <taxon>Eukaryota</taxon>
        <taxon>Fungi</taxon>
        <taxon>Dikarya</taxon>
        <taxon>Ascomycota</taxon>
        <taxon>Pezizomycotina</taxon>
        <taxon>Sordariomycetes</taxon>
        <taxon>Sordariomycetidae</taxon>
        <taxon>Sordariales</taxon>
        <taxon>Chaetomiaceae</taxon>
        <taxon>Chaetomium</taxon>
    </lineage>
</organism>
<dbReference type="Pfam" id="PF24864">
    <property type="entry name" value="DUF7730"/>
    <property type="match status" value="1"/>
</dbReference>
<evidence type="ECO:0000313" key="2">
    <source>
        <dbReference type="EMBL" id="KAK3290988.1"/>
    </source>
</evidence>
<proteinExistence type="predicted"/>
<dbReference type="EMBL" id="JAUEPN010000011">
    <property type="protein sequence ID" value="KAK3290988.1"/>
    <property type="molecule type" value="Genomic_DNA"/>
</dbReference>
<name>A0AAE0LMU4_9PEZI</name>
<protein>
    <recommendedName>
        <fullName evidence="1">DUF7730 domain-containing protein</fullName>
    </recommendedName>
</protein>